<protein>
    <recommendedName>
        <fullName evidence="1">EAL domain-containing protein</fullName>
    </recommendedName>
</protein>
<feature type="domain" description="EAL" evidence="1">
    <location>
        <begin position="1"/>
        <end position="50"/>
    </location>
</feature>
<dbReference type="Proteomes" id="UP000638462">
    <property type="component" value="Unassembled WGS sequence"/>
</dbReference>
<accession>A0ABQ1T5B3</accession>
<dbReference type="Gene3D" id="3.20.20.450">
    <property type="entry name" value="EAL domain"/>
    <property type="match status" value="1"/>
</dbReference>
<sequence length="50" mass="5733">MLLSDRHHVITQATENMLTSDLADVKDKMYALQRCGVMFSIDDFGKVIHH</sequence>
<name>A0ABQ1T5B3_9GAMM</name>
<dbReference type="InterPro" id="IPR001633">
    <property type="entry name" value="EAL_dom"/>
</dbReference>
<reference evidence="3" key="1">
    <citation type="journal article" date="2019" name="Int. J. Syst. Evol. Microbiol.">
        <title>The Global Catalogue of Microorganisms (GCM) 10K type strain sequencing project: providing services to taxonomists for standard genome sequencing and annotation.</title>
        <authorList>
            <consortium name="The Broad Institute Genomics Platform"/>
            <consortium name="The Broad Institute Genome Sequencing Center for Infectious Disease"/>
            <person name="Wu L."/>
            <person name="Ma J."/>
        </authorList>
    </citation>
    <scope>NUCLEOTIDE SEQUENCE [LARGE SCALE GENOMIC DNA]</scope>
    <source>
        <strain evidence="3">CGMCC 1.15394</strain>
    </source>
</reference>
<organism evidence="2 3">
    <name type="scientific">Pseudoalteromonas gelatinilytica</name>
    <dbReference type="NCBI Taxonomy" id="1703256"/>
    <lineage>
        <taxon>Bacteria</taxon>
        <taxon>Pseudomonadati</taxon>
        <taxon>Pseudomonadota</taxon>
        <taxon>Gammaproteobacteria</taxon>
        <taxon>Alteromonadales</taxon>
        <taxon>Pseudoalteromonadaceae</taxon>
        <taxon>Pseudoalteromonas</taxon>
    </lineage>
</organism>
<dbReference type="EMBL" id="BMIT01000001">
    <property type="protein sequence ID" value="GGE83038.1"/>
    <property type="molecule type" value="Genomic_DNA"/>
</dbReference>
<evidence type="ECO:0000313" key="2">
    <source>
        <dbReference type="EMBL" id="GGE83038.1"/>
    </source>
</evidence>
<comment type="caution">
    <text evidence="2">The sequence shown here is derived from an EMBL/GenBank/DDBJ whole genome shotgun (WGS) entry which is preliminary data.</text>
</comment>
<proteinExistence type="predicted"/>
<evidence type="ECO:0000259" key="1">
    <source>
        <dbReference type="PROSITE" id="PS50883"/>
    </source>
</evidence>
<dbReference type="SUPFAM" id="SSF141868">
    <property type="entry name" value="EAL domain-like"/>
    <property type="match status" value="1"/>
</dbReference>
<evidence type="ECO:0000313" key="3">
    <source>
        <dbReference type="Proteomes" id="UP000638462"/>
    </source>
</evidence>
<keyword evidence="3" id="KW-1185">Reference proteome</keyword>
<gene>
    <name evidence="2" type="ORF">GCM10008027_04750</name>
</gene>
<dbReference type="PROSITE" id="PS50883">
    <property type="entry name" value="EAL"/>
    <property type="match status" value="1"/>
</dbReference>
<dbReference type="InterPro" id="IPR035919">
    <property type="entry name" value="EAL_sf"/>
</dbReference>